<keyword evidence="3" id="KW-1185">Reference proteome</keyword>
<evidence type="ECO:0000256" key="1">
    <source>
        <dbReference type="SAM" id="Phobius"/>
    </source>
</evidence>
<sequence>MSQQPTKKDNLPIQSDNTSKILETGEKIVDKFTKSEIVELTQVVGETIKNIMTVLVTSGGKPVAVILAIAVLIVATAIPIAVVKLSPTQINPHNSDEAKFR</sequence>
<evidence type="ECO:0000313" key="2">
    <source>
        <dbReference type="EMBL" id="PPJ64581.1"/>
    </source>
</evidence>
<feature type="transmembrane region" description="Helical" evidence="1">
    <location>
        <begin position="63"/>
        <end position="83"/>
    </location>
</feature>
<name>A0A2S6CY09_9CYAN</name>
<protein>
    <submittedName>
        <fullName evidence="2">Uncharacterized protein</fullName>
    </submittedName>
</protein>
<keyword evidence="1" id="KW-1133">Transmembrane helix</keyword>
<dbReference type="RefSeq" id="WP_104386646.1">
    <property type="nucleotide sequence ID" value="NZ_PGEM01000025.1"/>
</dbReference>
<proteinExistence type="predicted"/>
<reference evidence="2 3" key="1">
    <citation type="submission" date="2018-02" db="EMBL/GenBank/DDBJ databases">
        <title>Discovery of a pederin family compound in a non-symbiotic bloom-forming cyanobacterium.</title>
        <authorList>
            <person name="Kust A."/>
            <person name="Mares J."/>
            <person name="Jokela J."/>
            <person name="Urajova P."/>
            <person name="Hajek J."/>
            <person name="Saurav K."/>
            <person name="Voracova K."/>
            <person name="Fewer D.P."/>
            <person name="Haapaniemi E."/>
            <person name="Permi P."/>
            <person name="Rehakova K."/>
            <person name="Sivonen K."/>
            <person name="Hrouzek P."/>
        </authorList>
    </citation>
    <scope>NUCLEOTIDE SEQUENCE [LARGE SCALE GENOMIC DNA]</scope>
    <source>
        <strain evidence="2 3">CHARLIE-1</strain>
    </source>
</reference>
<comment type="caution">
    <text evidence="2">The sequence shown here is derived from an EMBL/GenBank/DDBJ whole genome shotgun (WGS) entry which is preliminary data.</text>
</comment>
<dbReference type="OrthoDB" id="9988375at2"/>
<evidence type="ECO:0000313" key="3">
    <source>
        <dbReference type="Proteomes" id="UP000239589"/>
    </source>
</evidence>
<keyword evidence="1" id="KW-0472">Membrane</keyword>
<accession>A0A2S6CY09</accession>
<gene>
    <name evidence="2" type="ORF">CUN59_04145</name>
</gene>
<dbReference type="Proteomes" id="UP000239589">
    <property type="component" value="Unassembled WGS sequence"/>
</dbReference>
<keyword evidence="1" id="KW-0812">Transmembrane</keyword>
<dbReference type="EMBL" id="PGEM01000025">
    <property type="protein sequence ID" value="PPJ64581.1"/>
    <property type="molecule type" value="Genomic_DNA"/>
</dbReference>
<dbReference type="AlphaFoldDB" id="A0A2S6CY09"/>
<organism evidence="2 3">
    <name type="scientific">Cuspidothrix issatschenkoi CHARLIE-1</name>
    <dbReference type="NCBI Taxonomy" id="2052836"/>
    <lineage>
        <taxon>Bacteria</taxon>
        <taxon>Bacillati</taxon>
        <taxon>Cyanobacteriota</taxon>
        <taxon>Cyanophyceae</taxon>
        <taxon>Nostocales</taxon>
        <taxon>Aphanizomenonaceae</taxon>
        <taxon>Cuspidothrix</taxon>
    </lineage>
</organism>